<accession>A0A2S7T9D7</accession>
<dbReference type="Gene3D" id="3.20.20.80">
    <property type="entry name" value="Glycosidases"/>
    <property type="match status" value="1"/>
</dbReference>
<organism evidence="1 2">
    <name type="scientific">Aureicoccus marinus</name>
    <dbReference type="NCBI Taxonomy" id="754435"/>
    <lineage>
        <taxon>Bacteria</taxon>
        <taxon>Pseudomonadati</taxon>
        <taxon>Bacteroidota</taxon>
        <taxon>Flavobacteriia</taxon>
        <taxon>Flavobacteriales</taxon>
        <taxon>Flavobacteriaceae</taxon>
        <taxon>Aureicoccus</taxon>
    </lineage>
</organism>
<evidence type="ECO:0000313" key="1">
    <source>
        <dbReference type="EMBL" id="PQJ16127.1"/>
    </source>
</evidence>
<proteinExistence type="predicted"/>
<comment type="caution">
    <text evidence="1">The sequence shown here is derived from an EMBL/GenBank/DDBJ whole genome shotgun (WGS) entry which is preliminary data.</text>
</comment>
<gene>
    <name evidence="1" type="ORF">BST99_10670</name>
</gene>
<dbReference type="Proteomes" id="UP000239366">
    <property type="component" value="Unassembled WGS sequence"/>
</dbReference>
<evidence type="ECO:0000313" key="2">
    <source>
        <dbReference type="Proteomes" id="UP000239366"/>
    </source>
</evidence>
<dbReference type="Pfam" id="PF22612">
    <property type="entry name" value="GH113"/>
    <property type="match status" value="1"/>
</dbReference>
<dbReference type="EMBL" id="MQVX01000001">
    <property type="protein sequence ID" value="PQJ16127.1"/>
    <property type="molecule type" value="Genomic_DNA"/>
</dbReference>
<dbReference type="AlphaFoldDB" id="A0A2S7T9D7"/>
<keyword evidence="2" id="KW-1185">Reference proteome</keyword>
<name>A0A2S7T9D7_9FLAO</name>
<dbReference type="PROSITE" id="PS51257">
    <property type="entry name" value="PROKAR_LIPOPROTEIN"/>
    <property type="match status" value="1"/>
</dbReference>
<protein>
    <submittedName>
        <fullName evidence="1">Uncharacterized protein</fullName>
    </submittedName>
</protein>
<reference evidence="2" key="1">
    <citation type="submission" date="2016-11" db="EMBL/GenBank/DDBJ databases">
        <title>Trade-off between light-utilization and light-protection in marine flavobacteria.</title>
        <authorList>
            <person name="Kumagai Y."/>
            <person name="Yoshizawa S."/>
            <person name="Kogure K."/>
        </authorList>
    </citation>
    <scope>NUCLEOTIDE SEQUENCE [LARGE SCALE GENOMIC DNA]</scope>
    <source>
        <strain evidence="2">SG-18</strain>
    </source>
</reference>
<sequence length="399" mass="46477">MEKTESERGMKKVRVLWGLIALVVFVSCQQKKGLDEVLIEDMLNRLMEAHGGVESWDKVSYLSYTKKIQLFTEEGQLEKEVTQLHTLDFTAGITQMSWEENNMTYQATRSRKGLSLTENGKPITDSLRLEGTQRSLDGAHYVFWQPRKLLGEAAHIQLGRERTLFNGVEVFELKVVYPEEENGDVWYYFIDKESQRLAATGVVHQERISLIINEETESETGLYLNKKRKSYFTDKEFNPLYLRASYDYQVDEFRTRDMVAVNPSVGAVEPSDKQRGAHVFRLRDTGGLAQVKALNVEWVTLVPWGFQKVVSSGKITHHYGDEKELQRRDSAWIWRIGQIREKGFKVFLKPHVWLDETEDGEWRQHIYPENSQEWELWKSDYRSFVLRYARIAEAACASL</sequence>
<dbReference type="InterPro" id="IPR055151">
    <property type="entry name" value="GH113"/>
</dbReference>